<dbReference type="Gene3D" id="1.10.1060.10">
    <property type="entry name" value="Alpha-helical ferredoxin"/>
    <property type="match status" value="1"/>
</dbReference>
<dbReference type="EMBL" id="CAOF01000194">
    <property type="protein sequence ID" value="CCO50111.1"/>
    <property type="molecule type" value="Genomic_DNA"/>
</dbReference>
<dbReference type="Proteomes" id="UP000018211">
    <property type="component" value="Unassembled WGS sequence"/>
</dbReference>
<dbReference type="GO" id="GO:0051539">
    <property type="term" value="F:4 iron, 4 sulfur cluster binding"/>
    <property type="evidence" value="ECO:0007669"/>
    <property type="project" value="UniProtKB-KW"/>
</dbReference>
<keyword evidence="5" id="KW-0411">Iron-sulfur</keyword>
<keyword evidence="6" id="KW-0812">Transmembrane</keyword>
<dbReference type="PANTHER" id="PTHR43255">
    <property type="entry name" value="IRON-SULFUR-BINDING OXIDOREDUCTASE FADF-RELATED-RELATED"/>
    <property type="match status" value="1"/>
</dbReference>
<proteinExistence type="predicted"/>
<dbReference type="Gene3D" id="1.20.950.20">
    <property type="entry name" value="Transmembrane di-heme cytochromes, Chain C"/>
    <property type="match status" value="1"/>
</dbReference>
<evidence type="ECO:0000256" key="3">
    <source>
        <dbReference type="ARBA" id="ARBA00023002"/>
    </source>
</evidence>
<dbReference type="InterPro" id="IPR009051">
    <property type="entry name" value="Helical_ferredxn"/>
</dbReference>
<feature type="transmembrane region" description="Helical" evidence="6">
    <location>
        <begin position="200"/>
        <end position="220"/>
    </location>
</feature>
<evidence type="ECO:0000259" key="7">
    <source>
        <dbReference type="PROSITE" id="PS51379"/>
    </source>
</evidence>
<protein>
    <submittedName>
        <fullName evidence="8">Fe-S oxidoreductase</fullName>
    </submittedName>
</protein>
<dbReference type="PANTHER" id="PTHR43255:SF1">
    <property type="entry name" value="IRON-SULFUR-BINDING OXIDOREDUCTASE FADF-RELATED"/>
    <property type="match status" value="1"/>
</dbReference>
<feature type="transmembrane region" description="Helical" evidence="6">
    <location>
        <begin position="146"/>
        <end position="169"/>
    </location>
</feature>
<sequence>MSSMQTLLLWVITLLAFAITFWRFWQRLKPLKKARSIERFDHMSERLKGVFGDVGLHKRLLKIRYSGVLHLMIFSSFIVLFTAIIQAFGSGLFPGFSLAAYGGETWIALLQELFTVIIVIGVGLAAWQRLILKPARFEGSNQKDAVIIYCLVLGIVFTMILEFSASIVASQLPSHDFRPISSMLANGMRTLGMTPEAGEVATGVFYWLHILVILGFLIYIPGSKHRHMFTAGANIFFRPLEPKGQLRSPDSSQDAASGASVVETFDDFSWKDLLDTLSCTECGRCQAVCPAHAAGSSLSPKTLIMDLREGMLKANTQPEASVPIVGGVIATETLWSCTTCRACMQACPVRIEHVPKIVSLRRTMVEAGDVEPMLQTSLTSFQSHGNSFGKPAKQRARWTKGLKPKLKDARKEPVDILWFVGDFASFDARAQKLSLLVAQLLQQAGVDVGILYDGERNSGNDVRRAGDEGLFELLAQHNIAQLEACEFNRIMTTDPHSLNALKSEYPALGAKYDVLHYSELLLELIQQGKLTVDKSASHQVTYHDPCYLGRYNDGFDVPRTLIQALGHELHEMPRNRENSFCCGAGGGRIFMDDTHFKERPSENRIREALSLGKVNRFVVSCPKDVVMYSAAVQALGVEEQIVVQDLAELVWDAVGMDKTRES</sequence>
<dbReference type="InterPro" id="IPR036197">
    <property type="entry name" value="NarG-like_sf"/>
</dbReference>
<gene>
    <name evidence="8" type="ORF">VIBNISOn1_970135</name>
</gene>
<dbReference type="SUPFAM" id="SSF103501">
    <property type="entry name" value="Respiratory nitrate reductase 1 gamma chain"/>
    <property type="match status" value="1"/>
</dbReference>
<feature type="transmembrane region" description="Helical" evidence="6">
    <location>
        <begin position="6"/>
        <end position="25"/>
    </location>
</feature>
<dbReference type="InterPro" id="IPR017900">
    <property type="entry name" value="4Fe4S_Fe_S_CS"/>
</dbReference>
<evidence type="ECO:0000256" key="2">
    <source>
        <dbReference type="ARBA" id="ARBA00022723"/>
    </source>
</evidence>
<keyword evidence="6" id="KW-0472">Membrane</keyword>
<evidence type="ECO:0000256" key="6">
    <source>
        <dbReference type="SAM" id="Phobius"/>
    </source>
</evidence>
<evidence type="ECO:0000256" key="4">
    <source>
        <dbReference type="ARBA" id="ARBA00023004"/>
    </source>
</evidence>
<dbReference type="PROSITE" id="PS00198">
    <property type="entry name" value="4FE4S_FER_1"/>
    <property type="match status" value="2"/>
</dbReference>
<organism evidence="8 9">
    <name type="scientific">Vibrio nigripulchritudo SOn1</name>
    <dbReference type="NCBI Taxonomy" id="1238450"/>
    <lineage>
        <taxon>Bacteria</taxon>
        <taxon>Pseudomonadati</taxon>
        <taxon>Pseudomonadota</taxon>
        <taxon>Gammaproteobacteria</taxon>
        <taxon>Vibrionales</taxon>
        <taxon>Vibrionaceae</taxon>
        <taxon>Vibrio</taxon>
    </lineage>
</organism>
<keyword evidence="2" id="KW-0479">Metal-binding</keyword>
<reference evidence="8 9" key="1">
    <citation type="journal article" date="2013" name="ISME J.">
        <title>Comparative genomics of pathogenic lineages of Vibrio nigripulchritudo identifies virulence-associated traits.</title>
        <authorList>
            <person name="Goudenege D."/>
            <person name="Labreuche Y."/>
            <person name="Krin E."/>
            <person name="Ansquer D."/>
            <person name="Mangenot S."/>
            <person name="Calteau A."/>
            <person name="Medigue C."/>
            <person name="Mazel D."/>
            <person name="Polz M.F."/>
            <person name="Le Roux F."/>
        </authorList>
    </citation>
    <scope>NUCLEOTIDE SEQUENCE [LARGE SCALE GENOMIC DNA]</scope>
    <source>
        <strain evidence="8 9">SOn1</strain>
    </source>
</reference>
<dbReference type="InterPro" id="IPR004017">
    <property type="entry name" value="Cys_rich_dom"/>
</dbReference>
<dbReference type="InterPro" id="IPR051460">
    <property type="entry name" value="HdrC_iron-sulfur_subunit"/>
</dbReference>
<dbReference type="AlphaFoldDB" id="A0AAV2VZL6"/>
<feature type="transmembrane region" description="Helical" evidence="6">
    <location>
        <begin position="68"/>
        <end position="93"/>
    </location>
</feature>
<dbReference type="GO" id="GO:0016491">
    <property type="term" value="F:oxidoreductase activity"/>
    <property type="evidence" value="ECO:0007669"/>
    <property type="project" value="UniProtKB-KW"/>
</dbReference>
<evidence type="ECO:0000313" key="8">
    <source>
        <dbReference type="EMBL" id="CCO50111.1"/>
    </source>
</evidence>
<dbReference type="GO" id="GO:0046872">
    <property type="term" value="F:metal ion binding"/>
    <property type="evidence" value="ECO:0007669"/>
    <property type="project" value="UniProtKB-KW"/>
</dbReference>
<name>A0AAV2VZL6_9VIBR</name>
<keyword evidence="4" id="KW-0408">Iron</keyword>
<feature type="transmembrane region" description="Helical" evidence="6">
    <location>
        <begin position="105"/>
        <end position="126"/>
    </location>
</feature>
<evidence type="ECO:0000256" key="5">
    <source>
        <dbReference type="ARBA" id="ARBA00023014"/>
    </source>
</evidence>
<dbReference type="InterPro" id="IPR017896">
    <property type="entry name" value="4Fe4S_Fe-S-bd"/>
</dbReference>
<dbReference type="PROSITE" id="PS51379">
    <property type="entry name" value="4FE4S_FER_2"/>
    <property type="match status" value="2"/>
</dbReference>
<dbReference type="Pfam" id="PF13187">
    <property type="entry name" value="Fer4_9"/>
    <property type="match status" value="1"/>
</dbReference>
<keyword evidence="6" id="KW-1133">Transmembrane helix</keyword>
<comment type="caution">
    <text evidence="8">The sequence shown here is derived from an EMBL/GenBank/DDBJ whole genome shotgun (WGS) entry which is preliminary data.</text>
</comment>
<feature type="domain" description="4Fe-4S ferredoxin-type" evidence="7">
    <location>
        <begin position="270"/>
        <end position="301"/>
    </location>
</feature>
<evidence type="ECO:0000256" key="1">
    <source>
        <dbReference type="ARBA" id="ARBA00022485"/>
    </source>
</evidence>
<keyword evidence="1" id="KW-0004">4Fe-4S</keyword>
<feature type="domain" description="4Fe-4S ferredoxin-type" evidence="7">
    <location>
        <begin position="327"/>
        <end position="357"/>
    </location>
</feature>
<accession>A0AAV2VZL6</accession>
<evidence type="ECO:0000313" key="9">
    <source>
        <dbReference type="Proteomes" id="UP000018211"/>
    </source>
</evidence>
<dbReference type="SUPFAM" id="SSF46548">
    <property type="entry name" value="alpha-helical ferredoxin"/>
    <property type="match status" value="1"/>
</dbReference>
<dbReference type="Pfam" id="PF02754">
    <property type="entry name" value="CCG"/>
    <property type="match status" value="2"/>
</dbReference>
<keyword evidence="3" id="KW-0560">Oxidoreductase</keyword>
<dbReference type="GO" id="GO:0005886">
    <property type="term" value="C:plasma membrane"/>
    <property type="evidence" value="ECO:0007669"/>
    <property type="project" value="TreeGrafter"/>
</dbReference>